<proteinExistence type="predicted"/>
<evidence type="ECO:0000259" key="3">
    <source>
        <dbReference type="PROSITE" id="PS50937"/>
    </source>
</evidence>
<feature type="domain" description="HTH merR-type" evidence="3">
    <location>
        <begin position="6"/>
        <end position="76"/>
    </location>
</feature>
<dbReference type="SUPFAM" id="SSF46955">
    <property type="entry name" value="Putative DNA-binding domain"/>
    <property type="match status" value="1"/>
</dbReference>
<dbReference type="SMART" id="SM00422">
    <property type="entry name" value="HTH_MERR"/>
    <property type="match status" value="1"/>
</dbReference>
<sequence length="153" mass="17732">MEPTHEMQIGELAQICQTTTRTLRYYEDIGLIEPLRRLDGGFRVYGPETVTRIRHIQELKELLGWSLEEVRGVVQAEDAVESLRSQYRQSRTDQERLAVVKQATGIIEGQLARVEERIDRLAQMRQRLQAKLTRYAELEEELAAHIRSQEGSV</sequence>
<accession>A0ABM6RUT3</accession>
<evidence type="ECO:0000313" key="5">
    <source>
        <dbReference type="Proteomes" id="UP000325292"/>
    </source>
</evidence>
<dbReference type="InterPro" id="IPR047057">
    <property type="entry name" value="MerR_fam"/>
</dbReference>
<protein>
    <recommendedName>
        <fullName evidence="3">HTH merR-type domain-containing protein</fullName>
    </recommendedName>
</protein>
<dbReference type="Proteomes" id="UP000325292">
    <property type="component" value="Chromosome"/>
</dbReference>
<reference evidence="4 5" key="1">
    <citation type="journal article" date="2019" name="Sci. Rep.">
        <title>Sulfobacillus thermotolerans: new insights into resistance and metabolic capacities of acidophilic chemolithotrophs.</title>
        <authorList>
            <person name="Panyushkina A.E."/>
            <person name="Babenko V.V."/>
            <person name="Nikitina A.S."/>
            <person name="Selezneva O.V."/>
            <person name="Tsaplina I.A."/>
            <person name="Letarova M.A."/>
            <person name="Kostryukova E.S."/>
            <person name="Letarov A.V."/>
        </authorList>
    </citation>
    <scope>NUCLEOTIDE SEQUENCE [LARGE SCALE GENOMIC DNA]</scope>
    <source>
        <strain evidence="4 5">Kr1</strain>
    </source>
</reference>
<dbReference type="InterPro" id="IPR009061">
    <property type="entry name" value="DNA-bd_dom_put_sf"/>
</dbReference>
<evidence type="ECO:0000313" key="4">
    <source>
        <dbReference type="EMBL" id="AUW95091.1"/>
    </source>
</evidence>
<organism evidence="4 5">
    <name type="scientific">Sulfobacillus thermotolerans</name>
    <dbReference type="NCBI Taxonomy" id="338644"/>
    <lineage>
        <taxon>Bacteria</taxon>
        <taxon>Bacillati</taxon>
        <taxon>Bacillota</taxon>
        <taxon>Clostridia</taxon>
        <taxon>Eubacteriales</taxon>
        <taxon>Clostridiales Family XVII. Incertae Sedis</taxon>
        <taxon>Sulfobacillus</taxon>
    </lineage>
</organism>
<keyword evidence="2" id="KW-0175">Coiled coil</keyword>
<dbReference type="EMBL" id="CP019454">
    <property type="protein sequence ID" value="AUW95091.1"/>
    <property type="molecule type" value="Genomic_DNA"/>
</dbReference>
<evidence type="ECO:0000256" key="1">
    <source>
        <dbReference type="ARBA" id="ARBA00023125"/>
    </source>
</evidence>
<dbReference type="PANTHER" id="PTHR30204:SF90">
    <property type="entry name" value="HTH-TYPE TRANSCRIPTIONAL ACTIVATOR MTA"/>
    <property type="match status" value="1"/>
</dbReference>
<dbReference type="InterPro" id="IPR000551">
    <property type="entry name" value="MerR-type_HTH_dom"/>
</dbReference>
<gene>
    <name evidence="4" type="ORF">BXT84_14950</name>
</gene>
<dbReference type="Gene3D" id="1.10.1660.10">
    <property type="match status" value="1"/>
</dbReference>
<feature type="coiled-coil region" evidence="2">
    <location>
        <begin position="73"/>
        <end position="148"/>
    </location>
</feature>
<keyword evidence="1" id="KW-0238">DNA-binding</keyword>
<dbReference type="Pfam" id="PF13411">
    <property type="entry name" value="MerR_1"/>
    <property type="match status" value="1"/>
</dbReference>
<name>A0ABM6RUT3_9FIRM</name>
<dbReference type="PROSITE" id="PS50937">
    <property type="entry name" value="HTH_MERR_2"/>
    <property type="match status" value="1"/>
</dbReference>
<evidence type="ECO:0000256" key="2">
    <source>
        <dbReference type="SAM" id="Coils"/>
    </source>
</evidence>
<keyword evidence="5" id="KW-1185">Reference proteome</keyword>
<dbReference type="PANTHER" id="PTHR30204">
    <property type="entry name" value="REDOX-CYCLING DRUG-SENSING TRANSCRIPTIONAL ACTIVATOR SOXR"/>
    <property type="match status" value="1"/>
</dbReference>
<dbReference type="RefSeq" id="WP_103375698.1">
    <property type="nucleotide sequence ID" value="NZ_CP133983.1"/>
</dbReference>
<dbReference type="PRINTS" id="PR00040">
    <property type="entry name" value="HTHMERR"/>
</dbReference>